<dbReference type="RefSeq" id="XP_025425706.1">
    <property type="nucleotide sequence ID" value="XM_025569921.1"/>
</dbReference>
<dbReference type="PANTHER" id="PTHR47331:SF5">
    <property type="entry name" value="RIBONUCLEASE H"/>
    <property type="match status" value="1"/>
</dbReference>
<evidence type="ECO:0000313" key="3">
    <source>
        <dbReference type="RefSeq" id="XP_025425706.1"/>
    </source>
</evidence>
<keyword evidence="2" id="KW-1185">Reference proteome</keyword>
<name>A0A2S2PXB7_9HEMI</name>
<dbReference type="EMBL" id="GGMS01000830">
    <property type="protein sequence ID" value="MBY70033.1"/>
    <property type="molecule type" value="Transcribed_RNA"/>
</dbReference>
<evidence type="ECO:0000313" key="2">
    <source>
        <dbReference type="Proteomes" id="UP000694846"/>
    </source>
</evidence>
<dbReference type="GeneID" id="112694458"/>
<sequence length="570" mass="63479">MGRPRRQNVDSANNRLVDRVRASWDASLRSIKKINTLAEEAKINVERRALFEAHHVSLKRFIEQFELQQQEVLNALVEVDNVVEFETVDAEVTDVMEGVCTNIQVIVTGFQSAPLSMASNTMGFSSTRQVSPAVVLPKIELPKFDGEVLGWASFRDMFQSLVYDNTSISNIERYHYLIFCLSGPALTVVKAIPLTADNYIIAWDALQKSFDNQRLLASAHIDKLFSFVLLRKESLSSLCSFVNIFMEKVAAIKALGVNDLSGFILFHISARVIDPETRRLFEASISQNSVPNLDTLLQFFAQRCKILENVGTNDKQDNTVKSNDKRMKIGSLGRTSLSVSTSSTTAKCVFCEQNHPLYLCFTFKRQWVAARRKLVSYNNVCFVCLNTGHQTKSCTSTFKCRTCGGKHSILLHLDNMKTVVDSDVKRSTESAESTANKIPTDSPIKFSGAARSETTVILGTAIVRVIDSMGNLQPVRVLLDIGFQVSAITSECSSRLGLKCIKSRIEVTGLSQQRVTKVKGVTQCKFAPLHTEGPQFCASSVIFLNHITMPLSSDKLPTTVRERYHHLVLG</sequence>
<reference evidence="3" key="2">
    <citation type="submission" date="2025-04" db="UniProtKB">
        <authorList>
            <consortium name="RefSeq"/>
        </authorList>
    </citation>
    <scope>IDENTIFICATION</scope>
    <source>
        <tissue evidence="3">Whole body</tissue>
    </source>
</reference>
<reference evidence="1" key="1">
    <citation type="submission" date="2018-04" db="EMBL/GenBank/DDBJ databases">
        <title>Transcriptome assembly of Sipha flava.</title>
        <authorList>
            <person name="Scully E.D."/>
            <person name="Geib S.M."/>
            <person name="Palmer N.A."/>
            <person name="Koch K."/>
            <person name="Bradshaw J."/>
            <person name="Heng-Moss T."/>
            <person name="Sarath G."/>
        </authorList>
    </citation>
    <scope>NUCLEOTIDE SEQUENCE</scope>
</reference>
<dbReference type="InterPro" id="IPR005312">
    <property type="entry name" value="DUF1759"/>
</dbReference>
<organism evidence="1">
    <name type="scientific">Sipha flava</name>
    <name type="common">yellow sugarcane aphid</name>
    <dbReference type="NCBI Taxonomy" id="143950"/>
    <lineage>
        <taxon>Eukaryota</taxon>
        <taxon>Metazoa</taxon>
        <taxon>Ecdysozoa</taxon>
        <taxon>Arthropoda</taxon>
        <taxon>Hexapoda</taxon>
        <taxon>Insecta</taxon>
        <taxon>Pterygota</taxon>
        <taxon>Neoptera</taxon>
        <taxon>Paraneoptera</taxon>
        <taxon>Hemiptera</taxon>
        <taxon>Sternorrhyncha</taxon>
        <taxon>Aphidomorpha</taxon>
        <taxon>Aphidoidea</taxon>
        <taxon>Aphididae</taxon>
        <taxon>Sipha</taxon>
    </lineage>
</organism>
<dbReference type="OrthoDB" id="8194935at2759"/>
<dbReference type="AlphaFoldDB" id="A0A2S2PXB7"/>
<dbReference type="PANTHER" id="PTHR47331">
    <property type="entry name" value="PHD-TYPE DOMAIN-CONTAINING PROTEIN"/>
    <property type="match status" value="1"/>
</dbReference>
<evidence type="ECO:0000313" key="1">
    <source>
        <dbReference type="EMBL" id="MBY70033.1"/>
    </source>
</evidence>
<accession>A0A2S2PXB7</accession>
<gene>
    <name evidence="3" type="primary">LOC112694458</name>
    <name evidence="1" type="ORF">g.142351</name>
</gene>
<protein>
    <submittedName>
        <fullName evidence="3">Uncharacterized protein LOC112694458</fullName>
    </submittedName>
</protein>
<proteinExistence type="predicted"/>
<dbReference type="Pfam" id="PF03564">
    <property type="entry name" value="DUF1759"/>
    <property type="match status" value="1"/>
</dbReference>
<dbReference type="Proteomes" id="UP000694846">
    <property type="component" value="Unplaced"/>
</dbReference>